<accession>A0ABD0YRH6</accession>
<organism evidence="5 6">
    <name type="scientific">Ranatra chinensis</name>
    <dbReference type="NCBI Taxonomy" id="642074"/>
    <lineage>
        <taxon>Eukaryota</taxon>
        <taxon>Metazoa</taxon>
        <taxon>Ecdysozoa</taxon>
        <taxon>Arthropoda</taxon>
        <taxon>Hexapoda</taxon>
        <taxon>Insecta</taxon>
        <taxon>Pterygota</taxon>
        <taxon>Neoptera</taxon>
        <taxon>Paraneoptera</taxon>
        <taxon>Hemiptera</taxon>
        <taxon>Heteroptera</taxon>
        <taxon>Panheteroptera</taxon>
        <taxon>Nepomorpha</taxon>
        <taxon>Nepidae</taxon>
        <taxon>Ranatrinae</taxon>
        <taxon>Ranatra</taxon>
    </lineage>
</organism>
<sequence>MASKFAASLIRMGLRPMDVVTIILPNVPEFPIAVLGVIEAGLIASPASALYSVDEICFQISDSNSKCIVTNSALLPKVLEAKNKLQKSIYTICVDNSSEISNVSNIIHFSDLVFQKLDNSFAQRAGQRINLDDTAFLLYSSGTTGLPKGVHHTHRTLSASIEQVSQPELSYIGETSGEHQNVVSGMLPFAHIYSLCVVLLHSLRKGAKVVTIPKFNSETFLKLLEKYKELVLHCVPRVLLFLANHAQVKTKHLENIRSIIIGGAPCGASDIERLLRRIKIPIVKGYGMTESSPLLTLPTLKNTDLKTIGSPVSNTLAKVVDASNKELGAGEVGEMCFKGPQVMKGYYKNPKATRETIDEGGWLHTGDMGYFNKEGTFYIVGRKKDLIKVKGFQVAPAELEALLRNHPLVNEAGVIGVPCPVKGEKPVAFVEPKSGPNKLKPSDIKDYVASHVIAYKWIDEVIIVDSVPRNPSGKIQHRQLAEEYKVLLSKNSHNLSTNS</sequence>
<evidence type="ECO:0008006" key="7">
    <source>
        <dbReference type="Google" id="ProtNLM"/>
    </source>
</evidence>
<dbReference type="SUPFAM" id="SSF56801">
    <property type="entry name" value="Acetyl-CoA synthetase-like"/>
    <property type="match status" value="1"/>
</dbReference>
<protein>
    <recommendedName>
        <fullName evidence="7">4-coumarate--CoA ligase</fullName>
    </recommendedName>
</protein>
<dbReference type="PANTHER" id="PTHR24096:SF422">
    <property type="entry name" value="BCDNA.GH02901"/>
    <property type="match status" value="1"/>
</dbReference>
<dbReference type="Proteomes" id="UP001558652">
    <property type="component" value="Unassembled WGS sequence"/>
</dbReference>
<dbReference type="InterPro" id="IPR025110">
    <property type="entry name" value="AMP-bd_C"/>
</dbReference>
<evidence type="ECO:0000313" key="6">
    <source>
        <dbReference type="Proteomes" id="UP001558652"/>
    </source>
</evidence>
<evidence type="ECO:0000256" key="2">
    <source>
        <dbReference type="ARBA" id="ARBA00023140"/>
    </source>
</evidence>
<dbReference type="EMBL" id="JBFDAA010000003">
    <property type="protein sequence ID" value="KAL1138557.1"/>
    <property type="molecule type" value="Genomic_DNA"/>
</dbReference>
<dbReference type="PROSITE" id="PS00455">
    <property type="entry name" value="AMP_BINDING"/>
    <property type="match status" value="1"/>
</dbReference>
<gene>
    <name evidence="5" type="ORF">AAG570_008620</name>
</gene>
<dbReference type="Pfam" id="PF13193">
    <property type="entry name" value="AMP-binding_C"/>
    <property type="match status" value="1"/>
</dbReference>
<evidence type="ECO:0000259" key="4">
    <source>
        <dbReference type="Pfam" id="PF13193"/>
    </source>
</evidence>
<reference evidence="5 6" key="1">
    <citation type="submission" date="2024-07" db="EMBL/GenBank/DDBJ databases">
        <title>Chromosome-level genome assembly of the water stick insect Ranatra chinensis (Heteroptera: Nepidae).</title>
        <authorList>
            <person name="Liu X."/>
        </authorList>
    </citation>
    <scope>NUCLEOTIDE SEQUENCE [LARGE SCALE GENOMIC DNA]</scope>
    <source>
        <strain evidence="5">Cailab_2021Rc</strain>
        <tissue evidence="5">Muscle</tissue>
    </source>
</reference>
<dbReference type="InterPro" id="IPR045851">
    <property type="entry name" value="AMP-bd_C_sf"/>
</dbReference>
<dbReference type="AlphaFoldDB" id="A0ABD0YRH6"/>
<evidence type="ECO:0000313" key="5">
    <source>
        <dbReference type="EMBL" id="KAL1138557.1"/>
    </source>
</evidence>
<dbReference type="GO" id="GO:0005777">
    <property type="term" value="C:peroxisome"/>
    <property type="evidence" value="ECO:0007669"/>
    <property type="project" value="UniProtKB-SubCell"/>
</dbReference>
<evidence type="ECO:0000259" key="3">
    <source>
        <dbReference type="Pfam" id="PF00501"/>
    </source>
</evidence>
<dbReference type="InterPro" id="IPR020845">
    <property type="entry name" value="AMP-binding_CS"/>
</dbReference>
<proteinExistence type="predicted"/>
<name>A0ABD0YRH6_9HEMI</name>
<dbReference type="InterPro" id="IPR000873">
    <property type="entry name" value="AMP-dep_synth/lig_dom"/>
</dbReference>
<comment type="caution">
    <text evidence="5">The sequence shown here is derived from an EMBL/GenBank/DDBJ whole genome shotgun (WGS) entry which is preliminary data.</text>
</comment>
<keyword evidence="6" id="KW-1185">Reference proteome</keyword>
<dbReference type="PANTHER" id="PTHR24096">
    <property type="entry name" value="LONG-CHAIN-FATTY-ACID--COA LIGASE"/>
    <property type="match status" value="1"/>
</dbReference>
<comment type="subcellular location">
    <subcellularLocation>
        <location evidence="1">Peroxisome</location>
    </subcellularLocation>
</comment>
<keyword evidence="2" id="KW-0576">Peroxisome</keyword>
<feature type="domain" description="AMP-dependent synthetase/ligase" evidence="3">
    <location>
        <begin position="2"/>
        <end position="347"/>
    </location>
</feature>
<dbReference type="Gene3D" id="3.40.50.980">
    <property type="match status" value="2"/>
</dbReference>
<dbReference type="Gene3D" id="2.30.38.10">
    <property type="entry name" value="Luciferase, Domain 3"/>
    <property type="match status" value="1"/>
</dbReference>
<dbReference type="Pfam" id="PF00501">
    <property type="entry name" value="AMP-binding"/>
    <property type="match status" value="1"/>
</dbReference>
<evidence type="ECO:0000256" key="1">
    <source>
        <dbReference type="ARBA" id="ARBA00004275"/>
    </source>
</evidence>
<feature type="domain" description="AMP-binding enzyme C-terminal" evidence="4">
    <location>
        <begin position="398"/>
        <end position="474"/>
    </location>
</feature>
<dbReference type="Gene3D" id="3.30.300.30">
    <property type="match status" value="1"/>
</dbReference>